<evidence type="ECO:0000256" key="1">
    <source>
        <dbReference type="ARBA" id="ARBA00022490"/>
    </source>
</evidence>
<name>A0A381NE71_9ZZZZ</name>
<reference evidence="8" key="1">
    <citation type="submission" date="2018-05" db="EMBL/GenBank/DDBJ databases">
        <authorList>
            <person name="Lanie J.A."/>
            <person name="Ng W.-L."/>
            <person name="Kazmierczak K.M."/>
            <person name="Andrzejewski T.M."/>
            <person name="Davidsen T.M."/>
            <person name="Wayne K.J."/>
            <person name="Tettelin H."/>
            <person name="Glass J.I."/>
            <person name="Rusch D."/>
            <person name="Podicherti R."/>
            <person name="Tsui H.-C.T."/>
            <person name="Winkler M.E."/>
        </authorList>
    </citation>
    <scope>NUCLEOTIDE SEQUENCE</scope>
</reference>
<evidence type="ECO:0000256" key="2">
    <source>
        <dbReference type="ARBA" id="ARBA00022598"/>
    </source>
</evidence>
<keyword evidence="4" id="KW-0658">Purine biosynthesis</keyword>
<organism evidence="8">
    <name type="scientific">marine metagenome</name>
    <dbReference type="NCBI Taxonomy" id="408172"/>
    <lineage>
        <taxon>unclassified sequences</taxon>
        <taxon>metagenomes</taxon>
        <taxon>ecological metagenomes</taxon>
    </lineage>
</organism>
<evidence type="ECO:0000256" key="6">
    <source>
        <dbReference type="ARBA" id="ARBA00022840"/>
    </source>
</evidence>
<dbReference type="NCBIfam" id="TIGR01737">
    <property type="entry name" value="FGAM_synth_I"/>
    <property type="match status" value="1"/>
</dbReference>
<keyword evidence="2" id="KW-0436">Ligase</keyword>
<dbReference type="InterPro" id="IPR029062">
    <property type="entry name" value="Class_I_gatase-like"/>
</dbReference>
<keyword evidence="1" id="KW-0963">Cytoplasm</keyword>
<dbReference type="PANTHER" id="PTHR47552">
    <property type="entry name" value="PHOSPHORIBOSYLFORMYLGLYCINAMIDINE SYNTHASE SUBUNIT PURQ"/>
    <property type="match status" value="1"/>
</dbReference>
<dbReference type="InterPro" id="IPR010075">
    <property type="entry name" value="PRibForGlyAmidine_synth_PurQ"/>
</dbReference>
<dbReference type="Gene3D" id="3.40.50.880">
    <property type="match status" value="1"/>
</dbReference>
<dbReference type="SMART" id="SM01211">
    <property type="entry name" value="GATase_5"/>
    <property type="match status" value="1"/>
</dbReference>
<proteinExistence type="inferred from homology"/>
<dbReference type="PANTHER" id="PTHR47552:SF1">
    <property type="entry name" value="PHOSPHORIBOSYLFORMYLGLYCINAMIDINE SYNTHASE SUBUNIT PURQ"/>
    <property type="match status" value="1"/>
</dbReference>
<accession>A0A381NE71</accession>
<dbReference type="GO" id="GO:0004642">
    <property type="term" value="F:phosphoribosylformylglycinamidine synthase activity"/>
    <property type="evidence" value="ECO:0007669"/>
    <property type="project" value="InterPro"/>
</dbReference>
<dbReference type="AlphaFoldDB" id="A0A381NE71"/>
<evidence type="ECO:0000256" key="4">
    <source>
        <dbReference type="ARBA" id="ARBA00022755"/>
    </source>
</evidence>
<evidence type="ECO:0000256" key="5">
    <source>
        <dbReference type="ARBA" id="ARBA00022801"/>
    </source>
</evidence>
<protein>
    <submittedName>
        <fullName evidence="8">Uncharacterized protein</fullName>
    </submittedName>
</protein>
<keyword evidence="5" id="KW-0378">Hydrolase</keyword>
<evidence type="ECO:0000256" key="3">
    <source>
        <dbReference type="ARBA" id="ARBA00022741"/>
    </source>
</evidence>
<keyword evidence="6" id="KW-0067">ATP-binding</keyword>
<evidence type="ECO:0000256" key="7">
    <source>
        <dbReference type="ARBA" id="ARBA00022962"/>
    </source>
</evidence>
<keyword evidence="3" id="KW-0547">Nucleotide-binding</keyword>
<dbReference type="NCBIfam" id="NF002957">
    <property type="entry name" value="PRK03619.1"/>
    <property type="match status" value="1"/>
</dbReference>
<dbReference type="EMBL" id="UINC01000299">
    <property type="protein sequence ID" value="SUZ52875.1"/>
    <property type="molecule type" value="Genomic_DNA"/>
</dbReference>
<dbReference type="PIRSF" id="PIRSF001586">
    <property type="entry name" value="FGAM_synth_I"/>
    <property type="match status" value="1"/>
</dbReference>
<keyword evidence="7" id="KW-0315">Glutamine amidotransferase</keyword>
<dbReference type="SUPFAM" id="SSF52317">
    <property type="entry name" value="Class I glutamine amidotransferase-like"/>
    <property type="match status" value="1"/>
</dbReference>
<dbReference type="GO" id="GO:0005524">
    <property type="term" value="F:ATP binding"/>
    <property type="evidence" value="ECO:0007669"/>
    <property type="project" value="UniProtKB-KW"/>
</dbReference>
<dbReference type="PROSITE" id="PS51273">
    <property type="entry name" value="GATASE_TYPE_1"/>
    <property type="match status" value="1"/>
</dbReference>
<sequence>MKVAIVTFPGSNCDYDLYKCVQLVGGQPEFRWHRDVDLGEVDVVMLPGGFSYGDYLRAGAIATMSPIMDAVKEFAKSGGPVLGICNGFQMLCESGLLPGALLRNRSLLFSSRDVLLRVENTASIFTQEYESGQILRMPIAHAEGNYHADDETLDCLEGEGRVLFRYANAEGKAVDGANPNGSARSIAGILNESGNVMGMMPHPERAVESILGSVDGLGLFDGLLTQLSVGTL</sequence>
<dbReference type="HAMAP" id="MF_00421">
    <property type="entry name" value="PurQ"/>
    <property type="match status" value="1"/>
</dbReference>
<evidence type="ECO:0000313" key="8">
    <source>
        <dbReference type="EMBL" id="SUZ52875.1"/>
    </source>
</evidence>
<dbReference type="Pfam" id="PF13507">
    <property type="entry name" value="GATase_5"/>
    <property type="match status" value="1"/>
</dbReference>
<dbReference type="GO" id="GO:0016787">
    <property type="term" value="F:hydrolase activity"/>
    <property type="evidence" value="ECO:0007669"/>
    <property type="project" value="UniProtKB-KW"/>
</dbReference>
<dbReference type="CDD" id="cd01740">
    <property type="entry name" value="GATase1_FGAR_AT"/>
    <property type="match status" value="1"/>
</dbReference>
<dbReference type="GO" id="GO:0006189">
    <property type="term" value="P:'de novo' IMP biosynthetic process"/>
    <property type="evidence" value="ECO:0007669"/>
    <property type="project" value="InterPro"/>
</dbReference>
<gene>
    <name evidence="8" type="ORF">METZ01_LOCUS5729</name>
</gene>